<accession>A0A223V8P0</accession>
<name>A0A223V8P0_9FLAO</name>
<dbReference type="PANTHER" id="PTHR43147">
    <property type="entry name" value="PROTEIN TAS"/>
    <property type="match status" value="1"/>
</dbReference>
<gene>
    <name evidence="1" type="ORF">CJ263_16935</name>
</gene>
<dbReference type="CDD" id="cd19101">
    <property type="entry name" value="AKR_unchar"/>
    <property type="match status" value="1"/>
</dbReference>
<keyword evidence="2" id="KW-1185">Reference proteome</keyword>
<evidence type="ECO:0000313" key="2">
    <source>
        <dbReference type="Proteomes" id="UP000215244"/>
    </source>
</evidence>
<dbReference type="InterPro" id="IPR036812">
    <property type="entry name" value="NAD(P)_OxRdtase_dom_sf"/>
</dbReference>
<dbReference type="PANTHER" id="PTHR43147:SF2">
    <property type="entry name" value="NADP-DEPENDENT OXIDOREDUCTASE DOMAIN-CONTAINING PROTEIN"/>
    <property type="match status" value="1"/>
</dbReference>
<dbReference type="RefSeq" id="WP_094998352.1">
    <property type="nucleotide sequence ID" value="NZ_BMJL01000010.1"/>
</dbReference>
<dbReference type="Pfam" id="PF00248">
    <property type="entry name" value="Aldo_ket_red"/>
    <property type="match status" value="1"/>
</dbReference>
<sequence length="347" mass="39550">MKRIELQPGYTISRVIKGGWHLAGGHGNISEEQALVDMRHFVKAGITTFDCADIYTGVEELIGKFRKKYEDEFRSGELSPIQVHTKYVPDYNALATLKKEDTIRIIDRSLKRLGVEQLDLVQFAWWDYQFPKYLETAVHLSELQKSGKIRFLGVTNFDTKHIQEMLDAGVTISSNQVQYSVLDQRVEKNMTALAKEHNIPYLCYGTVAGGFLSDRYLNAPDPVPPYENRSLTKYRLIIDEFGGYELFQEALQVLRTIADQYQVGITEVACNYILQKQMVGGIIVGARNRNHLESLQKLDSSTLNQNDLVKIESIVSRSKGPKGPFYELERDKTGKHGSIMKYNLNED</sequence>
<dbReference type="KEGG" id="marb:CJ263_16935"/>
<evidence type="ECO:0000313" key="1">
    <source>
        <dbReference type="EMBL" id="ASV31764.1"/>
    </source>
</evidence>
<reference evidence="1 2" key="1">
    <citation type="submission" date="2017-08" db="EMBL/GenBank/DDBJ databases">
        <title>The complete genome sequence of Maribacter sp. B1, isolated from deep-sea sediment.</title>
        <authorList>
            <person name="Wu Y.-H."/>
            <person name="Cheng H."/>
            <person name="Xu X.-W."/>
        </authorList>
    </citation>
    <scope>NUCLEOTIDE SEQUENCE [LARGE SCALE GENOMIC DNA]</scope>
    <source>
        <strain evidence="1 2">B1</strain>
    </source>
</reference>
<dbReference type="Proteomes" id="UP000215244">
    <property type="component" value="Chromosome"/>
</dbReference>
<organism evidence="1 2">
    <name type="scientific">Maribacter cobaltidurans</name>
    <dbReference type="NCBI Taxonomy" id="1178778"/>
    <lineage>
        <taxon>Bacteria</taxon>
        <taxon>Pseudomonadati</taxon>
        <taxon>Bacteroidota</taxon>
        <taxon>Flavobacteriia</taxon>
        <taxon>Flavobacteriales</taxon>
        <taxon>Flavobacteriaceae</taxon>
        <taxon>Maribacter</taxon>
    </lineage>
</organism>
<dbReference type="Gene3D" id="3.20.20.100">
    <property type="entry name" value="NADP-dependent oxidoreductase domain"/>
    <property type="match status" value="1"/>
</dbReference>
<dbReference type="SUPFAM" id="SSF51430">
    <property type="entry name" value="NAD(P)-linked oxidoreductase"/>
    <property type="match status" value="1"/>
</dbReference>
<protein>
    <submittedName>
        <fullName evidence="1">Aldo/keto reductase</fullName>
    </submittedName>
</protein>
<proteinExistence type="predicted"/>
<dbReference type="OrthoDB" id="9799840at2"/>
<dbReference type="InterPro" id="IPR023210">
    <property type="entry name" value="NADP_OxRdtase_dom"/>
</dbReference>
<dbReference type="AlphaFoldDB" id="A0A223V8P0"/>
<dbReference type="EMBL" id="CP022957">
    <property type="protein sequence ID" value="ASV31764.1"/>
    <property type="molecule type" value="Genomic_DNA"/>
</dbReference>